<sequence length="233" mass="27464">MIILYVPFEAHEQGDLVIGTELWRQAHQSSSTEEIYIHYHKQPLDKYTSGISRVYICAHGSENGNDLYNRADDNTQIKKISIPVLAERFNHDFLFLAPKIQQIHLYCCGNEDKNERIATLFQSYLLRTEYSSIHFYKGTLGIPKSQPSYLHESSKKIKPEFVMIEEEQKYCKQDTDLSFLKKERAAAQILQYKYRREEMISARRLNFFSTSMEIANDPMEITNDPMEHRQYNF</sequence>
<organism evidence="1 2">
    <name type="scientific">Legionella santicrucis</name>
    <dbReference type="NCBI Taxonomy" id="45074"/>
    <lineage>
        <taxon>Bacteria</taxon>
        <taxon>Pseudomonadati</taxon>
        <taxon>Pseudomonadota</taxon>
        <taxon>Gammaproteobacteria</taxon>
        <taxon>Legionellales</taxon>
        <taxon>Legionellaceae</taxon>
        <taxon>Legionella</taxon>
    </lineage>
</organism>
<keyword evidence="1" id="KW-0689">Ribosomal protein</keyword>
<name>A0A0W0YI22_9GAMM</name>
<comment type="caution">
    <text evidence="1">The sequence shown here is derived from an EMBL/GenBank/DDBJ whole genome shotgun (WGS) entry which is preliminary data.</text>
</comment>
<gene>
    <name evidence="1" type="ORF">Lsan_2709</name>
</gene>
<dbReference type="Proteomes" id="UP000054703">
    <property type="component" value="Unassembled WGS sequence"/>
</dbReference>
<dbReference type="OrthoDB" id="5651204at2"/>
<dbReference type="PATRIC" id="fig|45074.5.peg.2916"/>
<dbReference type="GO" id="GO:0005840">
    <property type="term" value="C:ribosome"/>
    <property type="evidence" value="ECO:0007669"/>
    <property type="project" value="UniProtKB-KW"/>
</dbReference>
<accession>A0A0W0YI22</accession>
<protein>
    <submittedName>
        <fullName evidence="1">RNA binding protein (Contains ribosomal protein S1 domain)</fullName>
    </submittedName>
</protein>
<reference evidence="1 2" key="1">
    <citation type="submission" date="2015-11" db="EMBL/GenBank/DDBJ databases">
        <title>Genomic analysis of 38 Legionella species identifies large and diverse effector repertoires.</title>
        <authorList>
            <person name="Burstein D."/>
            <person name="Amaro F."/>
            <person name="Zusman T."/>
            <person name="Lifshitz Z."/>
            <person name="Cohen O."/>
            <person name="Gilbert J.A."/>
            <person name="Pupko T."/>
            <person name="Shuman H.A."/>
            <person name="Segal G."/>
        </authorList>
    </citation>
    <scope>NUCLEOTIDE SEQUENCE [LARGE SCALE GENOMIC DNA]</scope>
    <source>
        <strain evidence="1 2">SC-63-C7</strain>
    </source>
</reference>
<keyword evidence="1" id="KW-0687">Ribonucleoprotein</keyword>
<keyword evidence="2" id="KW-1185">Reference proteome</keyword>
<evidence type="ECO:0000313" key="1">
    <source>
        <dbReference type="EMBL" id="KTD56549.1"/>
    </source>
</evidence>
<evidence type="ECO:0000313" key="2">
    <source>
        <dbReference type="Proteomes" id="UP000054703"/>
    </source>
</evidence>
<dbReference type="RefSeq" id="WP_058514757.1">
    <property type="nucleotide sequence ID" value="NZ_CAAAIH010000019.1"/>
</dbReference>
<proteinExistence type="predicted"/>
<dbReference type="AlphaFoldDB" id="A0A0W0YI22"/>
<dbReference type="EMBL" id="LNYU01000081">
    <property type="protein sequence ID" value="KTD56549.1"/>
    <property type="molecule type" value="Genomic_DNA"/>
</dbReference>